<evidence type="ECO:0000256" key="1">
    <source>
        <dbReference type="SAM" id="Coils"/>
    </source>
</evidence>
<sequence>YVTLTGTGKGTKILREFGTANSNLIYASSRDGVTVSNLYIDGAKATYPDVDYGANIYIADTDNSSVLNTWIDNSDGYGIRINAEDYNYNVLVSNNHINGNYIGVAITDAYQSSQGIVVANNNFDSSTWSAIEISSSAYVTVDGNTFSQSAGDNGSVIVWNSDSMYNVISNNLFINSTGWAEGLRIESDSNTITGNTFDSNAQEGMVVTGNRNTISGNLFTQNTTDGLYINGGDFNQVSGNNFHNNVGDGIEILGDANNNSITSNTITDTAGSTYAINISATTVDNTYLADNNYSGTGAASINIVNGNTTTIFGGQLSKTMSDYIIAPARFTGIGVTSATAYLDVAPATTTAGSLRIRAGVQPTIGQNGELYNDGTDLYFYDGSGWNNLTGAVGGSLFTDGGATTYLTSLSDDLSIGGTTASNAKFYFKTSTGVATIPQISIGGETIGDFVGLGLVTSGTSLQVNIAASGAGASTASASGLEIGTSGLRMLGGCSDGQILVWDAGANRWQCSTPATGGSLFTDNGGTTYLTSLSDSFALGGTTGSDSPFFFSVPNQSLTLTSTGSVDIFRVNDESNDLTPFVITANGYVGIGTTNPTGPLTVAGSSGLTSTIASGTGPIGLLPQSGRVGIGTTNPSVSLHVIGNGRFTAVGSGAYSNDLNITSDGTLTTAASDLRLKTNITEMTNVLDRVLQLNPVSFNWKNDAEKRTDLGLIAQEAALVFPEITFTNPVDGYMGINYSRLTPILAAAVQELDMKINDVSGDVNNVESLLTGTTAPLADLQTTVNTLTGEVAGVKDEMSLLRDEITSLRELVNGANETTESTQSVTIVLDEITETTESTQTTESANMALTPGDILLEMQNLYDKFVSLFENLNISATEDSGLLVDANMNVLGDTTLNNVTVTGDLMAGLIKVDTLENSIGLVGIPCYNKETDEMNEENCASQTLYLQKGLTGNVDFMDGAVVIAADGTLNVEGEVKATTVTANEFQVKGASELIGSSSIKAGNKEVVIENNKIKTNSKVFVTATTMTGGQALIVTDKKEGESFTVAIESTTNDDVNFDWWILNVE</sequence>
<proteinExistence type="predicted"/>
<evidence type="ECO:0000313" key="4">
    <source>
        <dbReference type="Proteomes" id="UP000526033"/>
    </source>
</evidence>
<dbReference type="PROSITE" id="PS51688">
    <property type="entry name" value="ICA"/>
    <property type="match status" value="1"/>
</dbReference>
<protein>
    <recommendedName>
        <fullName evidence="2">Peptidase S74 domain-containing protein</fullName>
    </recommendedName>
</protein>
<name>A0A7X9DLG8_UNCKA</name>
<gene>
    <name evidence="3" type="ORF">GYA27_03825</name>
</gene>
<evidence type="ECO:0000259" key="2">
    <source>
        <dbReference type="PROSITE" id="PS51688"/>
    </source>
</evidence>
<reference evidence="3 4" key="1">
    <citation type="journal article" date="2020" name="Biotechnol. Biofuels">
        <title>New insights from the biogas microbiome by comprehensive genome-resolved metagenomics of nearly 1600 species originating from multiple anaerobic digesters.</title>
        <authorList>
            <person name="Campanaro S."/>
            <person name="Treu L."/>
            <person name="Rodriguez-R L.M."/>
            <person name="Kovalovszki A."/>
            <person name="Ziels R.M."/>
            <person name="Maus I."/>
            <person name="Zhu X."/>
            <person name="Kougias P.G."/>
            <person name="Basile A."/>
            <person name="Luo G."/>
            <person name="Schluter A."/>
            <person name="Konstantinidis K.T."/>
            <person name="Angelidaki I."/>
        </authorList>
    </citation>
    <scope>NUCLEOTIDE SEQUENCE [LARGE SCALE GENOMIC DNA]</scope>
    <source>
        <strain evidence="3">AS27yjCOA_165</strain>
    </source>
</reference>
<dbReference type="InterPro" id="IPR022441">
    <property type="entry name" value="Para_beta_helix_rpt-2"/>
</dbReference>
<dbReference type="Pfam" id="PF13229">
    <property type="entry name" value="Beta_helix"/>
    <property type="match status" value="2"/>
</dbReference>
<dbReference type="InterPro" id="IPR006626">
    <property type="entry name" value="PbH1"/>
</dbReference>
<accession>A0A7X9DLG8</accession>
<dbReference type="Proteomes" id="UP000526033">
    <property type="component" value="Unassembled WGS sequence"/>
</dbReference>
<dbReference type="NCBIfam" id="TIGR03804">
    <property type="entry name" value="para_beta_helix"/>
    <property type="match status" value="1"/>
</dbReference>
<dbReference type="Gene3D" id="1.10.10.10">
    <property type="entry name" value="Winged helix-like DNA-binding domain superfamily/Winged helix DNA-binding domain"/>
    <property type="match status" value="1"/>
</dbReference>
<keyword evidence="1" id="KW-0175">Coiled coil</keyword>
<dbReference type="SUPFAM" id="SSF51126">
    <property type="entry name" value="Pectin lyase-like"/>
    <property type="match status" value="2"/>
</dbReference>
<dbReference type="InterPro" id="IPR011050">
    <property type="entry name" value="Pectin_lyase_fold/virulence"/>
</dbReference>
<organism evidence="3 4">
    <name type="scientific">candidate division WWE3 bacterium</name>
    <dbReference type="NCBI Taxonomy" id="2053526"/>
    <lineage>
        <taxon>Bacteria</taxon>
        <taxon>Katanobacteria</taxon>
    </lineage>
</organism>
<feature type="non-terminal residue" evidence="3">
    <location>
        <position position="1"/>
    </location>
</feature>
<feature type="domain" description="Peptidase S74" evidence="2">
    <location>
        <begin position="671"/>
        <end position="762"/>
    </location>
</feature>
<dbReference type="EMBL" id="JAAZNL010000047">
    <property type="protein sequence ID" value="NMB70302.1"/>
    <property type="molecule type" value="Genomic_DNA"/>
</dbReference>
<dbReference type="SMART" id="SM00710">
    <property type="entry name" value="PbH1"/>
    <property type="match status" value="12"/>
</dbReference>
<dbReference type="InterPro" id="IPR039448">
    <property type="entry name" value="Beta_helix"/>
</dbReference>
<dbReference type="InterPro" id="IPR030392">
    <property type="entry name" value="S74_ICA"/>
</dbReference>
<evidence type="ECO:0000313" key="3">
    <source>
        <dbReference type="EMBL" id="NMB70302.1"/>
    </source>
</evidence>
<dbReference type="InterPro" id="IPR036388">
    <property type="entry name" value="WH-like_DNA-bd_sf"/>
</dbReference>
<dbReference type="Pfam" id="PF13884">
    <property type="entry name" value="Peptidase_S74"/>
    <property type="match status" value="1"/>
</dbReference>
<dbReference type="AlphaFoldDB" id="A0A7X9DLG8"/>
<feature type="coiled-coil region" evidence="1">
    <location>
        <begin position="776"/>
        <end position="810"/>
    </location>
</feature>
<comment type="caution">
    <text evidence="3">The sequence shown here is derived from an EMBL/GenBank/DDBJ whole genome shotgun (WGS) entry which is preliminary data.</text>
</comment>
<dbReference type="Gene3D" id="2.160.20.10">
    <property type="entry name" value="Single-stranded right-handed beta-helix, Pectin lyase-like"/>
    <property type="match status" value="1"/>
</dbReference>
<dbReference type="InterPro" id="IPR012334">
    <property type="entry name" value="Pectin_lyas_fold"/>
</dbReference>